<dbReference type="GO" id="GO:0006995">
    <property type="term" value="P:cellular response to nitrogen starvation"/>
    <property type="evidence" value="ECO:0007669"/>
    <property type="project" value="TreeGrafter"/>
</dbReference>
<dbReference type="Gene3D" id="1.10.418.40">
    <property type="entry name" value="Autophagy protein 6/Beclin 1"/>
    <property type="match status" value="1"/>
</dbReference>
<dbReference type="PANTHER" id="PTHR12768:SF4">
    <property type="entry name" value="BECLIN-1"/>
    <property type="match status" value="1"/>
</dbReference>
<feature type="domain" description="Atg6 BARA" evidence="4">
    <location>
        <begin position="305"/>
        <end position="480"/>
    </location>
</feature>
<feature type="chain" id="PRO_5017387137" evidence="3">
    <location>
        <begin position="23"/>
        <end position="495"/>
    </location>
</feature>
<feature type="domain" description="Atg6/beclin coiled-coil" evidence="5">
    <location>
        <begin position="174"/>
        <end position="302"/>
    </location>
</feature>
<dbReference type="FunFam" id="1.10.418.40:FF:000006">
    <property type="entry name" value="Chromosome 12, whole genome shotgun sequence"/>
    <property type="match status" value="1"/>
</dbReference>
<dbReference type="GO" id="GO:0000423">
    <property type="term" value="P:mitophagy"/>
    <property type="evidence" value="ECO:0007669"/>
    <property type="project" value="TreeGrafter"/>
</dbReference>
<keyword evidence="2" id="KW-0175">Coiled coil</keyword>
<dbReference type="Pfam" id="PF17675">
    <property type="entry name" value="APG6_N"/>
    <property type="match status" value="1"/>
</dbReference>
<evidence type="ECO:0000259" key="4">
    <source>
        <dbReference type="Pfam" id="PF04111"/>
    </source>
</evidence>
<dbReference type="EMBL" id="PQFF01000338">
    <property type="protein sequence ID" value="RHZ58171.1"/>
    <property type="molecule type" value="Genomic_DNA"/>
</dbReference>
<organism evidence="6 7">
    <name type="scientific">Diversispora epigaea</name>
    <dbReference type="NCBI Taxonomy" id="1348612"/>
    <lineage>
        <taxon>Eukaryota</taxon>
        <taxon>Fungi</taxon>
        <taxon>Fungi incertae sedis</taxon>
        <taxon>Mucoromycota</taxon>
        <taxon>Glomeromycotina</taxon>
        <taxon>Glomeromycetes</taxon>
        <taxon>Diversisporales</taxon>
        <taxon>Diversisporaceae</taxon>
        <taxon>Diversispora</taxon>
    </lineage>
</organism>
<sequence length="495" mass="57053">MNFVTLGFFFFFSTFNMDQSLSFTCKRCKHPLKIDESLADLNTASVDLLLAPLHTRFSETLTDDSKKVSKQGVNKEVDLNGVQITNALSAPSSISRPPPNGIHNTRESFLVPTESYVMLSRSQVYPTTNDQLSSEFGNIDMSGDDRQRASLNYRLKVANRLFDIMSSKSELDHPMCHECTDLLLDNLSKQLTDSSRERDCYIDFLKKVNVNVISDEEQKKLQKEIEEIRANELAGIQQLEEIEREREEMKKELAALEEEAEELDKLEESYWQEFNDFHIQLQTFQNERDSVNLKYDHDAKQLEKLQKTNVYNDTFCIGHDGHFGTINGFRLGRLPNQMVDWSEINAAWGQTLLLLATIANKLNFTFKTYRLIPLGSFSKIEKIEGEKTTYELYGSGDIAIGRLFQNRRFDLSMVAFLNCLQQLGDYAEKQDHNLKLPYRINKDKIGDASIRLQFNQDEAWTKALKYTLTNTKWILAYASSSSHDWGKHKSNSFPR</sequence>
<dbReference type="Pfam" id="PF04111">
    <property type="entry name" value="APG6"/>
    <property type="match status" value="1"/>
</dbReference>
<comment type="similarity">
    <text evidence="1">Belongs to the beclin family.</text>
</comment>
<reference evidence="6 7" key="1">
    <citation type="submission" date="2018-08" db="EMBL/GenBank/DDBJ databases">
        <title>Genome and evolution of the arbuscular mycorrhizal fungus Diversispora epigaea (formerly Glomus versiforme) and its bacterial endosymbionts.</title>
        <authorList>
            <person name="Sun X."/>
            <person name="Fei Z."/>
            <person name="Harrison M."/>
        </authorList>
    </citation>
    <scope>NUCLEOTIDE SEQUENCE [LARGE SCALE GENOMIC DNA]</scope>
    <source>
        <strain evidence="6 7">IT104</strain>
    </source>
</reference>
<evidence type="ECO:0000313" key="6">
    <source>
        <dbReference type="EMBL" id="RHZ58171.1"/>
    </source>
</evidence>
<dbReference type="GO" id="GO:0045324">
    <property type="term" value="P:late endosome to vacuole transport"/>
    <property type="evidence" value="ECO:0007669"/>
    <property type="project" value="TreeGrafter"/>
</dbReference>
<gene>
    <name evidence="6" type="ORF">Glove_375g99</name>
</gene>
<dbReference type="GO" id="GO:0034272">
    <property type="term" value="C:phosphatidylinositol 3-kinase complex, class III, type II"/>
    <property type="evidence" value="ECO:0007669"/>
    <property type="project" value="TreeGrafter"/>
</dbReference>
<dbReference type="InterPro" id="IPR041691">
    <property type="entry name" value="Atg6/beclin_CC"/>
</dbReference>
<dbReference type="GO" id="GO:0000045">
    <property type="term" value="P:autophagosome assembly"/>
    <property type="evidence" value="ECO:0007669"/>
    <property type="project" value="TreeGrafter"/>
</dbReference>
<dbReference type="GO" id="GO:0043548">
    <property type="term" value="F:phosphatidylinositol 3-kinase binding"/>
    <property type="evidence" value="ECO:0007669"/>
    <property type="project" value="TreeGrafter"/>
</dbReference>
<evidence type="ECO:0000256" key="3">
    <source>
        <dbReference type="SAM" id="SignalP"/>
    </source>
</evidence>
<accession>A0A397H515</accession>
<comment type="caution">
    <text evidence="6">The sequence shown here is derived from an EMBL/GenBank/DDBJ whole genome shotgun (WGS) entry which is preliminary data.</text>
</comment>
<dbReference type="InterPro" id="IPR038274">
    <property type="entry name" value="Atg6/Beclin_C_sf"/>
</dbReference>
<dbReference type="OrthoDB" id="20368at2759"/>
<keyword evidence="7" id="KW-1185">Reference proteome</keyword>
<evidence type="ECO:0000259" key="5">
    <source>
        <dbReference type="Pfam" id="PF17675"/>
    </source>
</evidence>
<dbReference type="Gene3D" id="6.10.250.3110">
    <property type="match status" value="1"/>
</dbReference>
<dbReference type="InterPro" id="IPR040455">
    <property type="entry name" value="Atg6_BARA"/>
</dbReference>
<dbReference type="AlphaFoldDB" id="A0A397H515"/>
<dbReference type="InterPro" id="IPR007243">
    <property type="entry name" value="Atg6/Beclin"/>
</dbReference>
<evidence type="ECO:0000313" key="7">
    <source>
        <dbReference type="Proteomes" id="UP000266861"/>
    </source>
</evidence>
<name>A0A397H515_9GLOM</name>
<evidence type="ECO:0000256" key="2">
    <source>
        <dbReference type="SAM" id="Coils"/>
    </source>
</evidence>
<protein>
    <submittedName>
        <fullName evidence="6">Uncharacterized protein</fullName>
    </submittedName>
</protein>
<dbReference type="STRING" id="1348612.A0A397H515"/>
<dbReference type="GO" id="GO:0034271">
    <property type="term" value="C:phosphatidylinositol 3-kinase complex, class III, type I"/>
    <property type="evidence" value="ECO:0007669"/>
    <property type="project" value="TreeGrafter"/>
</dbReference>
<feature type="signal peptide" evidence="3">
    <location>
        <begin position="1"/>
        <end position="22"/>
    </location>
</feature>
<dbReference type="GO" id="GO:0030674">
    <property type="term" value="F:protein-macromolecule adaptor activity"/>
    <property type="evidence" value="ECO:0007669"/>
    <property type="project" value="TreeGrafter"/>
</dbReference>
<feature type="coiled-coil region" evidence="2">
    <location>
        <begin position="211"/>
        <end position="269"/>
    </location>
</feature>
<dbReference type="GO" id="GO:0000407">
    <property type="term" value="C:phagophore assembly site"/>
    <property type="evidence" value="ECO:0007669"/>
    <property type="project" value="TreeGrafter"/>
</dbReference>
<dbReference type="PANTHER" id="PTHR12768">
    <property type="entry name" value="BECLIN 1"/>
    <property type="match status" value="1"/>
</dbReference>
<keyword evidence="3" id="KW-0732">Signal</keyword>
<dbReference type="Proteomes" id="UP000266861">
    <property type="component" value="Unassembled WGS sequence"/>
</dbReference>
<proteinExistence type="inferred from homology"/>
<evidence type="ECO:0000256" key="1">
    <source>
        <dbReference type="ARBA" id="ARBA00005965"/>
    </source>
</evidence>